<sequence length="100" mass="11250">MSWGAKLVPSEEWKVVGEALILFAEWASRGVWKRDSKRRSLIIRLSDGVMGVHRGSTFGAAMDLKKKKKEEEEVKEKRENDVTSSKLVTFSVVLGTTGRI</sequence>
<evidence type="ECO:0000313" key="2">
    <source>
        <dbReference type="Proteomes" id="UP001148312"/>
    </source>
</evidence>
<accession>A0A9X0C087</accession>
<name>A0A9X0C087_9EURO</name>
<organism evidence="1 2">
    <name type="scientific">Penicillium diatomitis</name>
    <dbReference type="NCBI Taxonomy" id="2819901"/>
    <lineage>
        <taxon>Eukaryota</taxon>
        <taxon>Fungi</taxon>
        <taxon>Dikarya</taxon>
        <taxon>Ascomycota</taxon>
        <taxon>Pezizomycotina</taxon>
        <taxon>Eurotiomycetes</taxon>
        <taxon>Eurotiomycetidae</taxon>
        <taxon>Eurotiales</taxon>
        <taxon>Aspergillaceae</taxon>
        <taxon>Penicillium</taxon>
    </lineage>
</organism>
<reference evidence="1" key="1">
    <citation type="submission" date="2022-12" db="EMBL/GenBank/DDBJ databases">
        <authorList>
            <person name="Petersen C."/>
        </authorList>
    </citation>
    <scope>NUCLEOTIDE SEQUENCE</scope>
    <source>
        <strain evidence="1">IBT 30728</strain>
    </source>
</reference>
<reference evidence="1" key="2">
    <citation type="journal article" date="2023" name="IMA Fungus">
        <title>Comparative genomic study of the Penicillium genus elucidates a diverse pangenome and 15 lateral gene transfer events.</title>
        <authorList>
            <person name="Petersen C."/>
            <person name="Sorensen T."/>
            <person name="Nielsen M.R."/>
            <person name="Sondergaard T.E."/>
            <person name="Sorensen J.L."/>
            <person name="Fitzpatrick D.A."/>
            <person name="Frisvad J.C."/>
            <person name="Nielsen K.L."/>
        </authorList>
    </citation>
    <scope>NUCLEOTIDE SEQUENCE</scope>
    <source>
        <strain evidence="1">IBT 30728</strain>
    </source>
</reference>
<dbReference type="Proteomes" id="UP001148312">
    <property type="component" value="Unassembled WGS sequence"/>
</dbReference>
<dbReference type="RefSeq" id="XP_056793441.1">
    <property type="nucleotide sequence ID" value="XM_056931410.1"/>
</dbReference>
<comment type="caution">
    <text evidence="1">The sequence shown here is derived from an EMBL/GenBank/DDBJ whole genome shotgun (WGS) entry which is preliminary data.</text>
</comment>
<protein>
    <submittedName>
        <fullName evidence="1">Uncharacterized protein</fullName>
    </submittedName>
</protein>
<keyword evidence="2" id="KW-1185">Reference proteome</keyword>
<proteinExistence type="predicted"/>
<gene>
    <name evidence="1" type="ORF">N7539_001807</name>
</gene>
<dbReference type="GeneID" id="81621659"/>
<dbReference type="AlphaFoldDB" id="A0A9X0C087"/>
<evidence type="ECO:0000313" key="1">
    <source>
        <dbReference type="EMBL" id="KAJ5493061.1"/>
    </source>
</evidence>
<dbReference type="EMBL" id="JAPWDQ010000002">
    <property type="protein sequence ID" value="KAJ5493061.1"/>
    <property type="molecule type" value="Genomic_DNA"/>
</dbReference>